<reference evidence="1 2" key="2">
    <citation type="submission" date="2020-07" db="EMBL/GenBank/DDBJ databases">
        <title>Genome assembly of wild tea tree DASZ reveals pedigree and selection history of tea varieties.</title>
        <authorList>
            <person name="Zhang W."/>
        </authorList>
    </citation>
    <scope>NUCLEOTIDE SEQUENCE [LARGE SCALE GENOMIC DNA]</scope>
    <source>
        <strain evidence="2">cv. G240</strain>
        <tissue evidence="1">Leaf</tissue>
    </source>
</reference>
<evidence type="ECO:0000313" key="2">
    <source>
        <dbReference type="Proteomes" id="UP000593564"/>
    </source>
</evidence>
<dbReference type="Proteomes" id="UP000593564">
    <property type="component" value="Unassembled WGS sequence"/>
</dbReference>
<organism evidence="1 2">
    <name type="scientific">Camellia sinensis</name>
    <name type="common">Tea plant</name>
    <name type="synonym">Thea sinensis</name>
    <dbReference type="NCBI Taxonomy" id="4442"/>
    <lineage>
        <taxon>Eukaryota</taxon>
        <taxon>Viridiplantae</taxon>
        <taxon>Streptophyta</taxon>
        <taxon>Embryophyta</taxon>
        <taxon>Tracheophyta</taxon>
        <taxon>Spermatophyta</taxon>
        <taxon>Magnoliopsida</taxon>
        <taxon>eudicotyledons</taxon>
        <taxon>Gunneridae</taxon>
        <taxon>Pentapetalae</taxon>
        <taxon>asterids</taxon>
        <taxon>Ericales</taxon>
        <taxon>Theaceae</taxon>
        <taxon>Camellia</taxon>
    </lineage>
</organism>
<keyword evidence="2" id="KW-1185">Reference proteome</keyword>
<accession>A0A7J7HIQ4</accession>
<dbReference type="AlphaFoldDB" id="A0A7J7HIQ4"/>
<proteinExistence type="predicted"/>
<dbReference type="EMBL" id="JACBKZ010000004">
    <property type="protein sequence ID" value="KAF5952599.1"/>
    <property type="molecule type" value="Genomic_DNA"/>
</dbReference>
<reference evidence="2" key="1">
    <citation type="journal article" date="2020" name="Nat. Commun.">
        <title>Genome assembly of wild tea tree DASZ reveals pedigree and selection history of tea varieties.</title>
        <authorList>
            <person name="Zhang W."/>
            <person name="Zhang Y."/>
            <person name="Qiu H."/>
            <person name="Guo Y."/>
            <person name="Wan H."/>
            <person name="Zhang X."/>
            <person name="Scossa F."/>
            <person name="Alseekh S."/>
            <person name="Zhang Q."/>
            <person name="Wang P."/>
            <person name="Xu L."/>
            <person name="Schmidt M.H."/>
            <person name="Jia X."/>
            <person name="Li D."/>
            <person name="Zhu A."/>
            <person name="Guo F."/>
            <person name="Chen W."/>
            <person name="Ni D."/>
            <person name="Usadel B."/>
            <person name="Fernie A.R."/>
            <person name="Wen W."/>
        </authorList>
    </citation>
    <scope>NUCLEOTIDE SEQUENCE [LARGE SCALE GENOMIC DNA]</scope>
    <source>
        <strain evidence="2">cv. G240</strain>
    </source>
</reference>
<sequence>MEEALDSSLLREIGEGDETSANVKAVVERFLVVGVLCTHAMVSVRLTILDVIKMLEEDVEVPTVSERPTRLMKN</sequence>
<gene>
    <name evidence="1" type="ORF">HYC85_010543</name>
</gene>
<name>A0A7J7HIQ4_CAMSI</name>
<comment type="caution">
    <text evidence="1">The sequence shown here is derived from an EMBL/GenBank/DDBJ whole genome shotgun (WGS) entry which is preliminary data.</text>
</comment>
<protein>
    <submittedName>
        <fullName evidence="1">Uncharacterized protein</fullName>
    </submittedName>
</protein>
<evidence type="ECO:0000313" key="1">
    <source>
        <dbReference type="EMBL" id="KAF5952599.1"/>
    </source>
</evidence>